<evidence type="ECO:0000313" key="1">
    <source>
        <dbReference type="EMBL" id="RLW11407.1"/>
    </source>
</evidence>
<dbReference type="AlphaFoldDB" id="A0A3L8SZD4"/>
<sequence length="114" mass="12287">TNFQHQLMGVCGRMSGKTGYGMIRIHKAVHKGRKGEVTRDYQGEVYLGGGGLTSSGKITSNKKHLESLKNDGAALIQVLENLVQTASSHVDIAVTSLAFEILRAVGHENIKTPK</sequence>
<gene>
    <name evidence="1" type="ORF">DV515_00001741</name>
</gene>
<protein>
    <submittedName>
        <fullName evidence="1">Uncharacterized protein</fullName>
    </submittedName>
</protein>
<comment type="caution">
    <text evidence="1">The sequence shown here is derived from an EMBL/GenBank/DDBJ whole genome shotgun (WGS) entry which is preliminary data.</text>
</comment>
<dbReference type="EMBL" id="QUSF01000003">
    <property type="protein sequence ID" value="RLW11407.1"/>
    <property type="molecule type" value="Genomic_DNA"/>
</dbReference>
<name>A0A3L8SZD4_CHLGU</name>
<feature type="non-terminal residue" evidence="1">
    <location>
        <position position="1"/>
    </location>
</feature>
<keyword evidence="2" id="KW-1185">Reference proteome</keyword>
<dbReference type="Proteomes" id="UP000276834">
    <property type="component" value="Unassembled WGS sequence"/>
</dbReference>
<evidence type="ECO:0000313" key="2">
    <source>
        <dbReference type="Proteomes" id="UP000276834"/>
    </source>
</evidence>
<dbReference type="OrthoDB" id="24822at2759"/>
<organism evidence="1 2">
    <name type="scientific">Chloebia gouldiae</name>
    <name type="common">Gouldian finch</name>
    <name type="synonym">Erythrura gouldiae</name>
    <dbReference type="NCBI Taxonomy" id="44316"/>
    <lineage>
        <taxon>Eukaryota</taxon>
        <taxon>Metazoa</taxon>
        <taxon>Chordata</taxon>
        <taxon>Craniata</taxon>
        <taxon>Vertebrata</taxon>
        <taxon>Euteleostomi</taxon>
        <taxon>Archelosauria</taxon>
        <taxon>Archosauria</taxon>
        <taxon>Dinosauria</taxon>
        <taxon>Saurischia</taxon>
        <taxon>Theropoda</taxon>
        <taxon>Coelurosauria</taxon>
        <taxon>Aves</taxon>
        <taxon>Neognathae</taxon>
        <taxon>Neoaves</taxon>
        <taxon>Telluraves</taxon>
        <taxon>Australaves</taxon>
        <taxon>Passeriformes</taxon>
        <taxon>Passeroidea</taxon>
        <taxon>Passeridae</taxon>
        <taxon>Chloebia</taxon>
    </lineage>
</organism>
<accession>A0A3L8SZD4</accession>
<proteinExistence type="predicted"/>
<reference evidence="1 2" key="1">
    <citation type="journal article" date="2018" name="Proc. R. Soc. B">
        <title>A non-coding region near Follistatin controls head colour polymorphism in the Gouldian finch.</title>
        <authorList>
            <person name="Toomey M.B."/>
            <person name="Marques C.I."/>
            <person name="Andrade P."/>
            <person name="Araujo P.M."/>
            <person name="Sabatino S."/>
            <person name="Gazda M.A."/>
            <person name="Afonso S."/>
            <person name="Lopes R.J."/>
            <person name="Corbo J.C."/>
            <person name="Carneiro M."/>
        </authorList>
    </citation>
    <scope>NUCLEOTIDE SEQUENCE [LARGE SCALE GENOMIC DNA]</scope>
    <source>
        <strain evidence="1">Red01</strain>
        <tissue evidence="1">Muscle</tissue>
    </source>
</reference>